<evidence type="ECO:0000313" key="4">
    <source>
        <dbReference type="Proteomes" id="UP000660047"/>
    </source>
</evidence>
<dbReference type="EMBL" id="BLYL01000019">
    <property type="protein sequence ID" value="GFO95482.1"/>
    <property type="molecule type" value="Genomic_DNA"/>
</dbReference>
<dbReference type="AlphaFoldDB" id="A0AAI9K576"/>
<reference evidence="3" key="1">
    <citation type="submission" date="2020-06" db="EMBL/GenBank/DDBJ databases">
        <title>Characterization of fructooligosaccharide metabolism and fructooligosaccharide-degrading enzymes in human commensal butyrate producers.</title>
        <authorList>
            <person name="Tanno H."/>
            <person name="Fujii T."/>
            <person name="Hirano K."/>
            <person name="Maeno S."/>
            <person name="Tonozuka T."/>
            <person name="Sakamoto M."/>
            <person name="Ohkuma M."/>
            <person name="Tochio T."/>
            <person name="Endo A."/>
        </authorList>
    </citation>
    <scope>NUCLEOTIDE SEQUENCE</scope>
    <source>
        <strain evidence="3">JCM 31265</strain>
    </source>
</reference>
<evidence type="ECO:0000256" key="1">
    <source>
        <dbReference type="SAM" id="MobiDB-lite"/>
    </source>
</evidence>
<keyword evidence="2" id="KW-0472">Membrane</keyword>
<dbReference type="RefSeq" id="WP_022216609.1">
    <property type="nucleotide sequence ID" value="NZ_BLYL01000019.1"/>
</dbReference>
<proteinExistence type="predicted"/>
<sequence>MSKKDNTQEEVLESTQKDAPDDILIQPRGVKREVADGFSDPRSAAPKADLATENSLELHAMTRSERRRYRRAQKKAETADMTRSQRFHYFIDCNKWKIIGILMIVVSLAWISLAVYSNTRPTVFAYAVVNSPDPWSVDTSVIDDYKSYYNYKDSDKIKYMQNLHYDPTTFDADYDANGTEYSSFPLLCEDNVYDVLISDKAGVECCSWINLIHPLDTYDGTLKTLFEGELKDRVVTAQDSANHTSAYAINISGTDFANRMNLGYNDVYLSFPGNSEENVDHIIKLLNYIFDLGIE</sequence>
<organism evidence="3 4">
    <name type="scientific">Coprococcus eutactus</name>
    <dbReference type="NCBI Taxonomy" id="33043"/>
    <lineage>
        <taxon>Bacteria</taxon>
        <taxon>Bacillati</taxon>
        <taxon>Bacillota</taxon>
        <taxon>Clostridia</taxon>
        <taxon>Lachnospirales</taxon>
        <taxon>Lachnospiraceae</taxon>
        <taxon>Coprococcus</taxon>
    </lineage>
</organism>
<gene>
    <name evidence="3" type="ORF">COEU31_25280</name>
</gene>
<evidence type="ECO:0000256" key="2">
    <source>
        <dbReference type="SAM" id="Phobius"/>
    </source>
</evidence>
<evidence type="ECO:0000313" key="3">
    <source>
        <dbReference type="EMBL" id="GFO95482.1"/>
    </source>
</evidence>
<feature type="transmembrane region" description="Helical" evidence="2">
    <location>
        <begin position="96"/>
        <end position="116"/>
    </location>
</feature>
<feature type="region of interest" description="Disordered" evidence="1">
    <location>
        <begin position="1"/>
        <end position="49"/>
    </location>
</feature>
<name>A0AAI9K576_9FIRM</name>
<accession>A0AAI9K576</accession>
<keyword evidence="2" id="KW-0812">Transmembrane</keyword>
<dbReference type="Proteomes" id="UP000660047">
    <property type="component" value="Unassembled WGS sequence"/>
</dbReference>
<keyword evidence="2" id="KW-1133">Transmembrane helix</keyword>
<protein>
    <submittedName>
        <fullName evidence="3">Uncharacterized protein</fullName>
    </submittedName>
</protein>
<comment type="caution">
    <text evidence="3">The sequence shown here is derived from an EMBL/GenBank/DDBJ whole genome shotgun (WGS) entry which is preliminary data.</text>
</comment>